<evidence type="ECO:0000256" key="1">
    <source>
        <dbReference type="SAM" id="Coils"/>
    </source>
</evidence>
<accession>A0ABY8KI43</accession>
<gene>
    <name evidence="2" type="ORF">QBO96_18865</name>
</gene>
<dbReference type="Proteomes" id="UP001244564">
    <property type="component" value="Chromosome"/>
</dbReference>
<evidence type="ECO:0000313" key="3">
    <source>
        <dbReference type="Proteomes" id="UP001244564"/>
    </source>
</evidence>
<dbReference type="EMBL" id="CP122283">
    <property type="protein sequence ID" value="WGF37754.1"/>
    <property type="molecule type" value="Genomic_DNA"/>
</dbReference>
<protein>
    <submittedName>
        <fullName evidence="2">Uncharacterized protein</fullName>
    </submittedName>
</protein>
<organism evidence="2 3">
    <name type="scientific">Lysinibacillus capsici</name>
    <dbReference type="NCBI Taxonomy" id="2115968"/>
    <lineage>
        <taxon>Bacteria</taxon>
        <taxon>Bacillati</taxon>
        <taxon>Bacillota</taxon>
        <taxon>Bacilli</taxon>
        <taxon>Bacillales</taxon>
        <taxon>Bacillaceae</taxon>
        <taxon>Lysinibacillus</taxon>
    </lineage>
</organism>
<feature type="coiled-coil region" evidence="1">
    <location>
        <begin position="116"/>
        <end position="146"/>
    </location>
</feature>
<sequence>MTDVIKGKRGPKEKLTDIQMRELALKVKRKYKNKALSYLLLEKETAISRNTWKRRLESFIQELNTPIVREINNVDGDEIYFPNIESIFELYGDNTDKIINELQDFEILFQLLFKERNELKTKFKTIQKVAERAKEQEEFIAKLKLEKEHYRQLYEQITVASVDSTLRNQMGLKNNLIDFNESVNQNLGLNNLHDYFPAPQQTKEEKKSINMEKLKDKFENLF</sequence>
<keyword evidence="3" id="KW-1185">Reference proteome</keyword>
<dbReference type="RefSeq" id="WP_279494012.1">
    <property type="nucleotide sequence ID" value="NZ_CP122283.1"/>
</dbReference>
<keyword evidence="1" id="KW-0175">Coiled coil</keyword>
<evidence type="ECO:0000313" key="2">
    <source>
        <dbReference type="EMBL" id="WGF37754.1"/>
    </source>
</evidence>
<reference evidence="2 3" key="1">
    <citation type="submission" date="2023-04" db="EMBL/GenBank/DDBJ databases">
        <title>Genomic of Lysinibacillus capsici TSBLM.</title>
        <authorList>
            <person name="Hu X.S."/>
            <person name="Yu C.H."/>
        </authorList>
    </citation>
    <scope>NUCLEOTIDE SEQUENCE [LARGE SCALE GENOMIC DNA]</scope>
    <source>
        <strain evidence="2 3">TSBLM</strain>
    </source>
</reference>
<proteinExistence type="predicted"/>
<name>A0ABY8KI43_9BACI</name>